<dbReference type="RefSeq" id="WP_246011847.1">
    <property type="nucleotide sequence ID" value="NZ_BHXQ01000002.1"/>
</dbReference>
<dbReference type="InterPro" id="IPR047216">
    <property type="entry name" value="Endonuclease_DUF559_bact"/>
</dbReference>
<accession>A0A401U7F5</accession>
<dbReference type="AlphaFoldDB" id="A0A401U7F5"/>
<organism evidence="2 3">
    <name type="scientific">Chryseotalea sanaruensis</name>
    <dbReference type="NCBI Taxonomy" id="2482724"/>
    <lineage>
        <taxon>Bacteria</taxon>
        <taxon>Pseudomonadati</taxon>
        <taxon>Bacteroidota</taxon>
        <taxon>Cytophagia</taxon>
        <taxon>Cytophagales</taxon>
        <taxon>Chryseotaleaceae</taxon>
        <taxon>Chryseotalea</taxon>
    </lineage>
</organism>
<dbReference type="Pfam" id="PF04480">
    <property type="entry name" value="DUF559"/>
    <property type="match status" value="1"/>
</dbReference>
<evidence type="ECO:0000259" key="1">
    <source>
        <dbReference type="Pfam" id="PF04480"/>
    </source>
</evidence>
<gene>
    <name evidence="2" type="ORF">SanaruYs_10330</name>
</gene>
<dbReference type="PANTHER" id="PTHR38590:SF1">
    <property type="entry name" value="BLL0828 PROTEIN"/>
    <property type="match status" value="1"/>
</dbReference>
<sequence length="115" mass="13700">MENSIEANNRNFYAYNPKLQPFANQLRKTMTKAEPCLRKYALRTGKRKGFRRQRLVLNFIEDFMCKELMMVIEVDGITHTWEETIKKDRLKDEQLTAAGFHVLRFTDEDVLKKIN</sequence>
<evidence type="ECO:0000313" key="2">
    <source>
        <dbReference type="EMBL" id="GCC50815.1"/>
    </source>
</evidence>
<keyword evidence="2" id="KW-0255">Endonuclease</keyword>
<proteinExistence type="predicted"/>
<evidence type="ECO:0000313" key="3">
    <source>
        <dbReference type="Proteomes" id="UP000288227"/>
    </source>
</evidence>
<feature type="domain" description="DUF559" evidence="1">
    <location>
        <begin position="19"/>
        <end position="114"/>
    </location>
</feature>
<reference evidence="2 3" key="1">
    <citation type="submission" date="2018-11" db="EMBL/GenBank/DDBJ databases">
        <title>Chryseotalea sanarue gen. nov., sp., nov., a member of the family Cytophagaceae, isolated from a brackish lake in Hamamatsu Japan.</title>
        <authorList>
            <person name="Maejima Y."/>
            <person name="Iino T."/>
            <person name="Muraguchi Y."/>
            <person name="Fukuda K."/>
            <person name="Ohkuma M."/>
            <person name="Moriuchi R."/>
            <person name="Dohra H."/>
            <person name="Kimbara K."/>
            <person name="Shintani M."/>
        </authorList>
    </citation>
    <scope>NUCLEOTIDE SEQUENCE [LARGE SCALE GENOMIC DNA]</scope>
    <source>
        <strain evidence="2 3">Ys</strain>
    </source>
</reference>
<dbReference type="InterPro" id="IPR007569">
    <property type="entry name" value="DUF559"/>
</dbReference>
<dbReference type="InterPro" id="IPR011335">
    <property type="entry name" value="Restrct_endonuc-II-like"/>
</dbReference>
<keyword evidence="3" id="KW-1185">Reference proteome</keyword>
<protein>
    <submittedName>
        <fullName evidence="2">Endonuclease domain-containing protein</fullName>
    </submittedName>
</protein>
<dbReference type="Proteomes" id="UP000288227">
    <property type="component" value="Unassembled WGS sequence"/>
</dbReference>
<comment type="caution">
    <text evidence="2">The sequence shown here is derived from an EMBL/GenBank/DDBJ whole genome shotgun (WGS) entry which is preliminary data.</text>
</comment>
<dbReference type="SUPFAM" id="SSF52980">
    <property type="entry name" value="Restriction endonuclease-like"/>
    <property type="match status" value="1"/>
</dbReference>
<dbReference type="EMBL" id="BHXQ01000002">
    <property type="protein sequence ID" value="GCC50815.1"/>
    <property type="molecule type" value="Genomic_DNA"/>
</dbReference>
<keyword evidence="2" id="KW-0540">Nuclease</keyword>
<dbReference type="Gene3D" id="3.40.960.10">
    <property type="entry name" value="VSR Endonuclease"/>
    <property type="match status" value="1"/>
</dbReference>
<dbReference type="PANTHER" id="PTHR38590">
    <property type="entry name" value="BLL0828 PROTEIN"/>
    <property type="match status" value="1"/>
</dbReference>
<dbReference type="GO" id="GO:0004519">
    <property type="term" value="F:endonuclease activity"/>
    <property type="evidence" value="ECO:0007669"/>
    <property type="project" value="UniProtKB-KW"/>
</dbReference>
<name>A0A401U7F5_9BACT</name>
<keyword evidence="2" id="KW-0378">Hydrolase</keyword>